<sequence>MNNKKSEHSAEKAIRAVASKHGIGVETVRYEIEVAFATARENTDPKVQEFWNSVPRKGKTLTPEEVIAYVAGALIQNHR</sequence>
<protein>
    <recommendedName>
        <fullName evidence="2">Sporulation initiation factor Spo0A C-terminal domain-containing protein</fullName>
    </recommendedName>
</protein>
<reference evidence="1" key="1">
    <citation type="submission" date="2019-08" db="EMBL/GenBank/DDBJ databases">
        <authorList>
            <person name="Kucharzyk K."/>
            <person name="Murdoch R.W."/>
            <person name="Higgins S."/>
            <person name="Loffler F."/>
        </authorList>
    </citation>
    <scope>NUCLEOTIDE SEQUENCE</scope>
</reference>
<organism evidence="1">
    <name type="scientific">bioreactor metagenome</name>
    <dbReference type="NCBI Taxonomy" id="1076179"/>
    <lineage>
        <taxon>unclassified sequences</taxon>
        <taxon>metagenomes</taxon>
        <taxon>ecological metagenomes</taxon>
    </lineage>
</organism>
<evidence type="ECO:0000313" key="1">
    <source>
        <dbReference type="EMBL" id="MPM81692.1"/>
    </source>
</evidence>
<name>A0A645CYN5_9ZZZZ</name>
<proteinExistence type="predicted"/>
<dbReference type="EMBL" id="VSSQ01030971">
    <property type="protein sequence ID" value="MPM81692.1"/>
    <property type="molecule type" value="Genomic_DNA"/>
</dbReference>
<evidence type="ECO:0008006" key="2">
    <source>
        <dbReference type="Google" id="ProtNLM"/>
    </source>
</evidence>
<accession>A0A645CYN5</accession>
<gene>
    <name evidence="1" type="ORF">SDC9_128749</name>
</gene>
<dbReference type="AlphaFoldDB" id="A0A645CYN5"/>
<comment type="caution">
    <text evidence="1">The sequence shown here is derived from an EMBL/GenBank/DDBJ whole genome shotgun (WGS) entry which is preliminary data.</text>
</comment>